<organism evidence="2 3">
    <name type="scientific">Methylocystis iwaonis</name>
    <dbReference type="NCBI Taxonomy" id="2885079"/>
    <lineage>
        <taxon>Bacteria</taxon>
        <taxon>Pseudomonadati</taxon>
        <taxon>Pseudomonadota</taxon>
        <taxon>Alphaproteobacteria</taxon>
        <taxon>Hyphomicrobiales</taxon>
        <taxon>Methylocystaceae</taxon>
        <taxon>Methylocystis</taxon>
    </lineage>
</organism>
<evidence type="ECO:0000313" key="3">
    <source>
        <dbReference type="Proteomes" id="UP001317629"/>
    </source>
</evidence>
<dbReference type="Proteomes" id="UP001317629">
    <property type="component" value="Chromosome"/>
</dbReference>
<reference evidence="2 3" key="1">
    <citation type="journal article" date="2023" name="Int. J. Syst. Evol. Microbiol.">
        <title>Methylocystis iwaonis sp. nov., a type II methane-oxidizing bacterium from surface soil of a rice paddy field in Japan, and emended description of the genus Methylocystis (ex Whittenbury et al. 1970) Bowman et al. 1993.</title>
        <authorList>
            <person name="Kaise H."/>
            <person name="Sawadogo J.B."/>
            <person name="Alam M.S."/>
            <person name="Ueno C."/>
            <person name="Dianou D."/>
            <person name="Shinjo R."/>
            <person name="Asakawa S."/>
        </authorList>
    </citation>
    <scope>NUCLEOTIDE SEQUENCE [LARGE SCALE GENOMIC DNA]</scope>
    <source>
        <strain evidence="2 3">SS37A-Re</strain>
    </source>
</reference>
<evidence type="ECO:0008006" key="4">
    <source>
        <dbReference type="Google" id="ProtNLM"/>
    </source>
</evidence>
<dbReference type="EMBL" id="AP027142">
    <property type="protein sequence ID" value="BDV33004.1"/>
    <property type="molecule type" value="Genomic_DNA"/>
</dbReference>
<keyword evidence="3" id="KW-1185">Reference proteome</keyword>
<name>A0ABM8E551_9HYPH</name>
<dbReference type="RefSeq" id="WP_281930304.1">
    <property type="nucleotide sequence ID" value="NZ_AP027142.1"/>
</dbReference>
<sequence>MQTMTQLKAIHAQMLTELGNLPQYRALKAIDRFIVQMNEIYDVAQAPCETAAHTLQQKLDAAIESRVSNEQTSGAEPRVTPHITDAHAA</sequence>
<accession>A0ABM8E551</accession>
<proteinExistence type="predicted"/>
<evidence type="ECO:0000313" key="2">
    <source>
        <dbReference type="EMBL" id="BDV33004.1"/>
    </source>
</evidence>
<gene>
    <name evidence="2" type="ORF">SS37A_05330</name>
</gene>
<feature type="region of interest" description="Disordered" evidence="1">
    <location>
        <begin position="66"/>
        <end position="89"/>
    </location>
</feature>
<protein>
    <recommendedName>
        <fullName evidence="4">DUF892 family protein</fullName>
    </recommendedName>
</protein>
<evidence type="ECO:0000256" key="1">
    <source>
        <dbReference type="SAM" id="MobiDB-lite"/>
    </source>
</evidence>